<dbReference type="Proteomes" id="UP000756921">
    <property type="component" value="Unassembled WGS sequence"/>
</dbReference>
<keyword evidence="3" id="KW-1185">Reference proteome</keyword>
<feature type="chain" id="PRO_5040417344" evidence="1">
    <location>
        <begin position="24"/>
        <end position="223"/>
    </location>
</feature>
<dbReference type="AlphaFoldDB" id="A0A9P6GM29"/>
<feature type="signal peptide" evidence="1">
    <location>
        <begin position="1"/>
        <end position="23"/>
    </location>
</feature>
<name>A0A9P6GM29_9PLEO</name>
<comment type="caution">
    <text evidence="2">The sequence shown here is derived from an EMBL/GenBank/DDBJ whole genome shotgun (WGS) entry which is preliminary data.</text>
</comment>
<protein>
    <submittedName>
        <fullName evidence="2">Uncharacterized protein</fullName>
    </submittedName>
</protein>
<accession>A0A9P6GM29</accession>
<keyword evidence="1" id="KW-0732">Signal</keyword>
<reference evidence="2" key="1">
    <citation type="journal article" date="2020" name="Mol. Plant Microbe Interact.">
        <title>Genome Sequence of the Biocontrol Agent Coniothyrium minitans strain Conio (IMI 134523).</title>
        <authorList>
            <person name="Patel D."/>
            <person name="Shittu T.A."/>
            <person name="Baroncelli R."/>
            <person name="Muthumeenakshi S."/>
            <person name="Osborne T.H."/>
            <person name="Janganan T.K."/>
            <person name="Sreenivasaprasad S."/>
        </authorList>
    </citation>
    <scope>NUCLEOTIDE SEQUENCE</scope>
    <source>
        <strain evidence="2">Conio</strain>
    </source>
</reference>
<organism evidence="2 3">
    <name type="scientific">Paraphaeosphaeria minitans</name>
    <dbReference type="NCBI Taxonomy" id="565426"/>
    <lineage>
        <taxon>Eukaryota</taxon>
        <taxon>Fungi</taxon>
        <taxon>Dikarya</taxon>
        <taxon>Ascomycota</taxon>
        <taxon>Pezizomycotina</taxon>
        <taxon>Dothideomycetes</taxon>
        <taxon>Pleosporomycetidae</taxon>
        <taxon>Pleosporales</taxon>
        <taxon>Massarineae</taxon>
        <taxon>Didymosphaeriaceae</taxon>
        <taxon>Paraphaeosphaeria</taxon>
    </lineage>
</organism>
<evidence type="ECO:0000313" key="2">
    <source>
        <dbReference type="EMBL" id="KAF9737578.1"/>
    </source>
</evidence>
<dbReference type="EMBL" id="WJXW01000004">
    <property type="protein sequence ID" value="KAF9737578.1"/>
    <property type="molecule type" value="Genomic_DNA"/>
</dbReference>
<proteinExistence type="predicted"/>
<dbReference type="OrthoDB" id="10351364at2759"/>
<sequence length="223" mass="25389">MAATLARLLAILVAFIQLTAVVADFDLYQVSGSSPIHHHGRSLHITAPGPGLPLPPFNYGWQIFDWNNEPTCDQLFQAPFYQNKRDLSHGRLGINCVGRCGITDPPWANVQRLEMHFTNQYHATIYKDDGYERDGGWKWTLWGVNGKNYGECFTYDNHDLDCKYPETGGHFEVSRKFRCSPNDHDITAEWINQRYMEQGGETMGHKYHGKRAVDNATAIAWIG</sequence>
<evidence type="ECO:0000313" key="3">
    <source>
        <dbReference type="Proteomes" id="UP000756921"/>
    </source>
</evidence>
<evidence type="ECO:0000256" key="1">
    <source>
        <dbReference type="SAM" id="SignalP"/>
    </source>
</evidence>
<gene>
    <name evidence="2" type="ORF">PMIN01_05357</name>
</gene>